<dbReference type="EMBL" id="MCFA01000077">
    <property type="protein sequence ID" value="ORY10127.1"/>
    <property type="molecule type" value="Genomic_DNA"/>
</dbReference>
<accession>A0A1Y1ZJC3</accession>
<keyword evidence="2" id="KW-1185">Reference proteome</keyword>
<comment type="caution">
    <text evidence="1">The sequence shown here is derived from an EMBL/GenBank/DDBJ whole genome shotgun (WGS) entry which is preliminary data.</text>
</comment>
<gene>
    <name evidence="1" type="ORF">BCR34DRAFT_588841</name>
</gene>
<reference evidence="1 2" key="1">
    <citation type="submission" date="2016-07" db="EMBL/GenBank/DDBJ databases">
        <title>Pervasive Adenine N6-methylation of Active Genes in Fungi.</title>
        <authorList>
            <consortium name="DOE Joint Genome Institute"/>
            <person name="Mondo S.J."/>
            <person name="Dannebaum R.O."/>
            <person name="Kuo R.C."/>
            <person name="Labutti K."/>
            <person name="Haridas S."/>
            <person name="Kuo A."/>
            <person name="Salamov A."/>
            <person name="Ahrendt S.R."/>
            <person name="Lipzen A."/>
            <person name="Sullivan W."/>
            <person name="Andreopoulos W.B."/>
            <person name="Clum A."/>
            <person name="Lindquist E."/>
            <person name="Daum C."/>
            <person name="Ramamoorthy G.K."/>
            <person name="Gryganskyi A."/>
            <person name="Culley D."/>
            <person name="Magnuson J.K."/>
            <person name="James T.Y."/>
            <person name="O'Malley M.A."/>
            <person name="Stajich J.E."/>
            <person name="Spatafora J.W."/>
            <person name="Visel A."/>
            <person name="Grigoriev I.V."/>
        </authorList>
    </citation>
    <scope>NUCLEOTIDE SEQUENCE [LARGE SCALE GENOMIC DNA]</scope>
    <source>
        <strain evidence="1 2">CBS 115471</strain>
    </source>
</reference>
<dbReference type="AlphaFoldDB" id="A0A1Y1ZJC3"/>
<dbReference type="Proteomes" id="UP000193144">
    <property type="component" value="Unassembled WGS sequence"/>
</dbReference>
<organism evidence="1 2">
    <name type="scientific">Clohesyomyces aquaticus</name>
    <dbReference type="NCBI Taxonomy" id="1231657"/>
    <lineage>
        <taxon>Eukaryota</taxon>
        <taxon>Fungi</taxon>
        <taxon>Dikarya</taxon>
        <taxon>Ascomycota</taxon>
        <taxon>Pezizomycotina</taxon>
        <taxon>Dothideomycetes</taxon>
        <taxon>Pleosporomycetidae</taxon>
        <taxon>Pleosporales</taxon>
        <taxon>Lindgomycetaceae</taxon>
        <taxon>Clohesyomyces</taxon>
    </lineage>
</organism>
<evidence type="ECO:0000313" key="1">
    <source>
        <dbReference type="EMBL" id="ORY10127.1"/>
    </source>
</evidence>
<proteinExistence type="predicted"/>
<name>A0A1Y1ZJC3_9PLEO</name>
<sequence length="174" mass="19923">MKPRLETTREETSLFTTPTKSLKFKFLHNGAEAPYPKHDPPLSLSSSMFTDEMGQQSAVSESYDCLDNDEFEEDTRLGIVVIFIENNYFQNYVPRSNWYGNLSGGELYSGRTGLSKSPVGVRAMRRITIQCNEAWLQRDEGEVTCIARVKPNRTTTSVDLPILMNWFLRWLLLA</sequence>
<evidence type="ECO:0000313" key="2">
    <source>
        <dbReference type="Proteomes" id="UP000193144"/>
    </source>
</evidence>
<protein>
    <submittedName>
        <fullName evidence="1">Uncharacterized protein</fullName>
    </submittedName>
</protein>